<feature type="region of interest" description="Disordered" evidence="1">
    <location>
        <begin position="272"/>
        <end position="305"/>
    </location>
</feature>
<evidence type="ECO:0000313" key="2">
    <source>
        <dbReference type="EMBL" id="AZI58287.1"/>
    </source>
</evidence>
<feature type="compositionally biased region" description="Low complexity" evidence="1">
    <location>
        <begin position="281"/>
        <end position="292"/>
    </location>
</feature>
<sequence>MSDTIGPENSHHDSAGFDGADPAFDRVVQADPASGVRPDLGAIRAAVLRATSVEQAPVGPPSHPEHVASVTSIRRAPTTRWLQVAAATAAVLAVGLGGYAIGSKQVPTQQAAAAAATTAPSVAMSRPGVEGGAAPAAAPVRPGSPGGEMLGSPQARSAGSGGFAASGADGKMSSMPGYFGRTVFTQNGLSTEGATAAAYGFDPAAVATSATVAALAAKLGVTGEPRLEFNSWTVGASDGTGPVVSLSVDGVANFNYYNPQVDAWYCPQAIAPSDAGSSSEPGPDTTPGPLTDVAPSCAQRDVGSAPTGDEAIARFTELLTTVGVDPATLEFEASPADPSNPGYSYVSGYALLDGARNGISWSIGFSGPEISSLYGSLAPLVSAGNYPVISPADAVARLGDPRFGAANVMYAAETVRSDAPVPATVPALAPPADGVAPAAPTPGAPIAWPVTTVTITGATLGLALQYLDSGASLLIPTYTLTDGTGATWSVIAVADSALNFG</sequence>
<accession>A0A3G8ZNA5</accession>
<dbReference type="KEGG" id="nak:EH165_09200"/>
<gene>
    <name evidence="2" type="ORF">EH165_09200</name>
</gene>
<keyword evidence="3" id="KW-1185">Reference proteome</keyword>
<dbReference type="Proteomes" id="UP000268084">
    <property type="component" value="Chromosome"/>
</dbReference>
<feature type="compositionally biased region" description="Low complexity" evidence="1">
    <location>
        <begin position="126"/>
        <end position="143"/>
    </location>
</feature>
<evidence type="ECO:0000313" key="3">
    <source>
        <dbReference type="Proteomes" id="UP000268084"/>
    </source>
</evidence>
<protein>
    <submittedName>
        <fullName evidence="2">Uncharacterized protein</fullName>
    </submittedName>
</protein>
<dbReference type="OrthoDB" id="3268840at2"/>
<reference evidence="2 3" key="2">
    <citation type="submission" date="2018-12" db="EMBL/GenBank/DDBJ databases">
        <title>Nakamurella antarcticus sp. nov., isolated from Antarctica South Shetland Islands soil.</title>
        <authorList>
            <person name="Peng F."/>
        </authorList>
    </citation>
    <scope>NUCLEOTIDE SEQUENCE [LARGE SCALE GENOMIC DNA]</scope>
    <source>
        <strain evidence="2 3">S14-144</strain>
    </source>
</reference>
<proteinExistence type="predicted"/>
<feature type="region of interest" description="Disordered" evidence="1">
    <location>
        <begin position="123"/>
        <end position="166"/>
    </location>
</feature>
<organism evidence="2 3">
    <name type="scientific">Nakamurella antarctica</name>
    <dbReference type="NCBI Taxonomy" id="1902245"/>
    <lineage>
        <taxon>Bacteria</taxon>
        <taxon>Bacillati</taxon>
        <taxon>Actinomycetota</taxon>
        <taxon>Actinomycetes</taxon>
        <taxon>Nakamurellales</taxon>
        <taxon>Nakamurellaceae</taxon>
        <taxon>Nakamurella</taxon>
    </lineage>
</organism>
<evidence type="ECO:0000256" key="1">
    <source>
        <dbReference type="SAM" id="MobiDB-lite"/>
    </source>
</evidence>
<reference evidence="2 3" key="1">
    <citation type="submission" date="2018-11" db="EMBL/GenBank/DDBJ databases">
        <authorList>
            <person name="Da X."/>
        </authorList>
    </citation>
    <scope>NUCLEOTIDE SEQUENCE [LARGE SCALE GENOMIC DNA]</scope>
    <source>
        <strain evidence="2 3">S14-144</strain>
    </source>
</reference>
<dbReference type="RefSeq" id="WP_124799196.1">
    <property type="nucleotide sequence ID" value="NZ_CP034170.1"/>
</dbReference>
<feature type="region of interest" description="Disordered" evidence="1">
    <location>
        <begin position="1"/>
        <end position="22"/>
    </location>
</feature>
<dbReference type="AlphaFoldDB" id="A0A3G8ZNA5"/>
<name>A0A3G8ZNA5_9ACTN</name>
<dbReference type="EMBL" id="CP034170">
    <property type="protein sequence ID" value="AZI58287.1"/>
    <property type="molecule type" value="Genomic_DNA"/>
</dbReference>